<gene>
    <name evidence="12" type="primary">LOC107110470</name>
</gene>
<keyword evidence="9" id="KW-0964">Secreted</keyword>
<comment type="domain">
    <text evidence="9">The N- and C-terminal barrels adopt an identical fold despite having only 13% of conserved residues.</text>
</comment>
<evidence type="ECO:0000256" key="5">
    <source>
        <dbReference type="ARBA" id="ARBA00022859"/>
    </source>
</evidence>
<evidence type="ECO:0000256" key="3">
    <source>
        <dbReference type="ARBA" id="ARBA00022529"/>
    </source>
</evidence>
<dbReference type="SMART" id="SM00329">
    <property type="entry name" value="BPI2"/>
    <property type="match status" value="1"/>
</dbReference>
<keyword evidence="9" id="KW-0732">Signal</keyword>
<dbReference type="InterPro" id="IPR017943">
    <property type="entry name" value="Bactericidal_perm-incr_a/b_dom"/>
</dbReference>
<dbReference type="Pfam" id="PF02886">
    <property type="entry name" value="LBP_BPI_CETP_C"/>
    <property type="match status" value="1"/>
</dbReference>
<keyword evidence="7 9" id="KW-1015">Disulfide bond</keyword>
<feature type="domain" description="Lipid-binding serum glycoprotein C-terminal" evidence="10">
    <location>
        <begin position="168"/>
        <end position="377"/>
    </location>
</feature>
<dbReference type="InterPro" id="IPR001124">
    <property type="entry name" value="Lipid-bd_serum_glycop_C"/>
</dbReference>
<evidence type="ECO:0000259" key="10">
    <source>
        <dbReference type="SMART" id="SM00329"/>
    </source>
</evidence>
<dbReference type="Proteomes" id="UP000694871">
    <property type="component" value="Unplaced"/>
</dbReference>
<evidence type="ECO:0000256" key="6">
    <source>
        <dbReference type="ARBA" id="ARBA00023022"/>
    </source>
</evidence>
<evidence type="ECO:0000256" key="1">
    <source>
        <dbReference type="ARBA" id="ARBA00007292"/>
    </source>
</evidence>
<comment type="subcellular location">
    <subcellularLocation>
        <location evidence="9">Secreted</location>
    </subcellularLocation>
</comment>
<comment type="subunit">
    <text evidence="8 9">Monomer. Homodimer; disulfide-linked.</text>
</comment>
<proteinExistence type="inferred from homology"/>
<dbReference type="InterPro" id="IPR017942">
    <property type="entry name" value="Lipid-bd_serum_glycop_N"/>
</dbReference>
<sequence>MVTTRNLYIQRKEISDSQSQEPDGGTADIRVHQLSLSTLLGLGKEATGRPRVWAARCRATIGDIRLKFHGGNSWFYNRFTSVLEMLLQSKLNKQLCFELKKGVDDIAPVLHAMNVSIRINSFAELDYSFVSKPVFGVDRCHVDLKGEFFTPGQPRANVFTPSPFVLPQQPGSMFLLGISEFFANSAASAYFFAGVLRKNYTDEMIPKGFPFHLNTDNVGMLIPELEKAFPDMPLQVLVGARKPPALSFYPDGVHVTAFGSIEVCVVLPNGSLAPAFQLNIDGNFTGQFFLGPVSSGNSLGKLSGLVNLKNFQVYQGWSNIGDVKVEFLENALKVGVQLGLLAVNQHLKKGVLLPSIHNISLVNPQITMYQGLMLVATDLHRAELPAAV</sequence>
<evidence type="ECO:0000313" key="11">
    <source>
        <dbReference type="Proteomes" id="UP000694871"/>
    </source>
</evidence>
<evidence type="ECO:0000256" key="9">
    <source>
        <dbReference type="RuleBase" id="RU369039"/>
    </source>
</evidence>
<dbReference type="Gene3D" id="3.15.20.10">
    <property type="entry name" value="Bactericidal permeability-increasing protein, domain 2"/>
    <property type="match status" value="1"/>
</dbReference>
<keyword evidence="6 9" id="KW-0044">Antibiotic</keyword>
<dbReference type="InterPro" id="IPR032942">
    <property type="entry name" value="BPI/LBP/Plunc"/>
</dbReference>
<dbReference type="Pfam" id="PF01273">
    <property type="entry name" value="LBP_BPI_CETP"/>
    <property type="match status" value="1"/>
</dbReference>
<dbReference type="PANTHER" id="PTHR10504:SF84">
    <property type="entry name" value="BACTERICIDAL PERMEABILITY-INCREASING PROTEIN"/>
    <property type="match status" value="1"/>
</dbReference>
<keyword evidence="11" id="KW-1185">Reference proteome</keyword>
<evidence type="ECO:0000256" key="2">
    <source>
        <dbReference type="ARBA" id="ARBA00017827"/>
    </source>
</evidence>
<dbReference type="PANTHER" id="PTHR10504">
    <property type="entry name" value="BACTERICIDAL PERMEABILITY-INCREASING BPI PROTEIN-RELATED"/>
    <property type="match status" value="1"/>
</dbReference>
<dbReference type="Gene3D" id="3.15.10.10">
    <property type="entry name" value="Bactericidal permeability-increasing protein, domain 1"/>
    <property type="match status" value="1"/>
</dbReference>
<keyword evidence="3 9" id="KW-0929">Antimicrobial</keyword>
<evidence type="ECO:0000256" key="8">
    <source>
        <dbReference type="ARBA" id="ARBA00025943"/>
    </source>
</evidence>
<comment type="domain">
    <text evidence="9">The N-terminal region may be exposed to the interior of the granule, whereas the C-terminal portion may be embedded in the membrane. During phagocytosis and degranulation, proteases may be released and activated and cleave BPI at the junction of the N- and C-terminal portions of the molecule, providing controlled release of the N-terminal antibacterial fragment when bacteria are ingested.</text>
</comment>
<protein>
    <recommendedName>
        <fullName evidence="2 9">Bactericidal permeability-increasing protein</fullName>
        <shortName evidence="9">BPI</shortName>
    </recommendedName>
</protein>
<dbReference type="SUPFAM" id="SSF55394">
    <property type="entry name" value="Bactericidal permeability-increasing protein, BPI"/>
    <property type="match status" value="2"/>
</dbReference>
<organism evidence="11 12">
    <name type="scientific">Gekko japonicus</name>
    <name type="common">Schlegel's Japanese gecko</name>
    <dbReference type="NCBI Taxonomy" id="146911"/>
    <lineage>
        <taxon>Eukaryota</taxon>
        <taxon>Metazoa</taxon>
        <taxon>Chordata</taxon>
        <taxon>Craniata</taxon>
        <taxon>Vertebrata</taxon>
        <taxon>Euteleostomi</taxon>
        <taxon>Lepidosauria</taxon>
        <taxon>Squamata</taxon>
        <taxon>Bifurcata</taxon>
        <taxon>Gekkota</taxon>
        <taxon>Gekkonidae</taxon>
        <taxon>Gekkoninae</taxon>
        <taxon>Gekko</taxon>
    </lineage>
</organism>
<keyword evidence="4 9" id="KW-0399">Innate immunity</keyword>
<keyword evidence="9" id="KW-0325">Glycoprotein</keyword>
<comment type="function">
    <text evidence="9">The cytotoxic action of BPI is limited to many species of Gram-negative bacteria; this specificity may be explained by a strong affinity of the very basic N-terminal half for the negatively charged lipopolysaccharides that are unique to the Gram-negative bacterial outer envelope.</text>
</comment>
<reference evidence="12" key="1">
    <citation type="submission" date="2025-08" db="UniProtKB">
        <authorList>
            <consortium name="RefSeq"/>
        </authorList>
    </citation>
    <scope>IDENTIFICATION</scope>
</reference>
<evidence type="ECO:0000313" key="12">
    <source>
        <dbReference type="RefSeq" id="XP_015266743.1"/>
    </source>
</evidence>
<evidence type="ECO:0000256" key="4">
    <source>
        <dbReference type="ARBA" id="ARBA00022588"/>
    </source>
</evidence>
<comment type="similarity">
    <text evidence="1">Belongs to the BPI/LBP/Plunc superfamily. BPI/LBP family.</text>
</comment>
<keyword evidence="5 9" id="KW-0391">Immunity</keyword>
<accession>A0ABM1JZ56</accession>
<dbReference type="RefSeq" id="XP_015266743.1">
    <property type="nucleotide sequence ID" value="XM_015411257.1"/>
</dbReference>
<evidence type="ECO:0000256" key="7">
    <source>
        <dbReference type="ARBA" id="ARBA00023157"/>
    </source>
</evidence>
<name>A0ABM1JZ56_GEKJA</name>
<dbReference type="GeneID" id="107110470"/>